<name>A0A841DQ11_9ACTN</name>
<sequence length="133" mass="13869">MSVDIPLQAFGALLHSANIPTVCRALNMYQVAAAYTQLSGGNPLEPMADDVRQVAREIISRPPVEASDDIQAGFDHLSALNVLTTLAEPADADLIAAVLDSTQDEQIRAVASLAANTALAADTARRKVTGGEG</sequence>
<proteinExistence type="predicted"/>
<dbReference type="AlphaFoldDB" id="A0A841DQ11"/>
<dbReference type="RefSeq" id="WP_184836578.1">
    <property type="nucleotide sequence ID" value="NZ_BAAAVN010000003.1"/>
</dbReference>
<dbReference type="Proteomes" id="UP000558997">
    <property type="component" value="Unassembled WGS sequence"/>
</dbReference>
<comment type="caution">
    <text evidence="1">The sequence shown here is derived from an EMBL/GenBank/DDBJ whole genome shotgun (WGS) entry which is preliminary data.</text>
</comment>
<keyword evidence="2" id="KW-1185">Reference proteome</keyword>
<reference evidence="1 2" key="1">
    <citation type="submission" date="2020-08" db="EMBL/GenBank/DDBJ databases">
        <title>Sequencing the genomes of 1000 actinobacteria strains.</title>
        <authorList>
            <person name="Klenk H.-P."/>
        </authorList>
    </citation>
    <scope>NUCLEOTIDE SEQUENCE [LARGE SCALE GENOMIC DNA]</scope>
    <source>
        <strain evidence="1 2">DSM 17294</strain>
    </source>
</reference>
<dbReference type="EMBL" id="JACHNF010000001">
    <property type="protein sequence ID" value="MBB5980662.1"/>
    <property type="molecule type" value="Genomic_DNA"/>
</dbReference>
<organism evidence="1 2">
    <name type="scientific">Kribbella solani</name>
    <dbReference type="NCBI Taxonomy" id="236067"/>
    <lineage>
        <taxon>Bacteria</taxon>
        <taxon>Bacillati</taxon>
        <taxon>Actinomycetota</taxon>
        <taxon>Actinomycetes</taxon>
        <taxon>Propionibacteriales</taxon>
        <taxon>Kribbellaceae</taxon>
        <taxon>Kribbella</taxon>
    </lineage>
</organism>
<accession>A0A841DQ11</accession>
<evidence type="ECO:0000313" key="1">
    <source>
        <dbReference type="EMBL" id="MBB5980662.1"/>
    </source>
</evidence>
<protein>
    <submittedName>
        <fullName evidence="1">Uncharacterized protein</fullName>
    </submittedName>
</protein>
<evidence type="ECO:0000313" key="2">
    <source>
        <dbReference type="Proteomes" id="UP000558997"/>
    </source>
</evidence>
<gene>
    <name evidence="1" type="ORF">HDA44_004003</name>
</gene>